<evidence type="ECO:0000256" key="3">
    <source>
        <dbReference type="ARBA" id="ARBA00022842"/>
    </source>
</evidence>
<gene>
    <name evidence="4" type="ORF">EDC38_0209</name>
</gene>
<dbReference type="InterPro" id="IPR006385">
    <property type="entry name" value="HAD_hydro_SerB1"/>
</dbReference>
<dbReference type="Proteomes" id="UP000273643">
    <property type="component" value="Unassembled WGS sequence"/>
</dbReference>
<dbReference type="GO" id="GO:0046872">
    <property type="term" value="F:metal ion binding"/>
    <property type="evidence" value="ECO:0007669"/>
    <property type="project" value="UniProtKB-KW"/>
</dbReference>
<dbReference type="Pfam" id="PF12710">
    <property type="entry name" value="HAD"/>
    <property type="match status" value="1"/>
</dbReference>
<name>A0A3N1NIJ4_9GAMM</name>
<sequence length="226" mass="25758">MTALQTMTQEYVFFDVDDTLISIKSMLSFQVFWYQRTGDDEGRRAYEQDLHQHLHPGASWEFLNRLYYRHFKGRCPLEVRAMGRAWFDELRHGQVPFYHPRPLDELRAHQRAGREVVFVSGSFPALLEPIAQELQVQHLLSTRLEVHQGRYTGEILPPQTIGSGKVEALTQFLEAQGAVPEHCFAYGDDVSDFPMLSAVGQPTVVSGGRELEAKARAMGWRVIAPA</sequence>
<keyword evidence="5" id="KW-1185">Reference proteome</keyword>
<evidence type="ECO:0000256" key="1">
    <source>
        <dbReference type="ARBA" id="ARBA00022723"/>
    </source>
</evidence>
<evidence type="ECO:0000313" key="4">
    <source>
        <dbReference type="EMBL" id="ROQ19624.1"/>
    </source>
</evidence>
<dbReference type="GO" id="GO:0016787">
    <property type="term" value="F:hydrolase activity"/>
    <property type="evidence" value="ECO:0007669"/>
    <property type="project" value="UniProtKB-KW"/>
</dbReference>
<keyword evidence="1" id="KW-0479">Metal-binding</keyword>
<dbReference type="RefSeq" id="WP_170162826.1">
    <property type="nucleotide sequence ID" value="NZ_RJUK01000001.1"/>
</dbReference>
<dbReference type="EMBL" id="RJUK01000001">
    <property type="protein sequence ID" value="ROQ19624.1"/>
    <property type="molecule type" value="Genomic_DNA"/>
</dbReference>
<accession>A0A3N1NIJ4</accession>
<keyword evidence="3" id="KW-0460">Magnesium</keyword>
<dbReference type="SUPFAM" id="SSF56784">
    <property type="entry name" value="HAD-like"/>
    <property type="match status" value="1"/>
</dbReference>
<dbReference type="CDD" id="cd02612">
    <property type="entry name" value="HAD_PGPPase"/>
    <property type="match status" value="1"/>
</dbReference>
<dbReference type="PANTHER" id="PTHR43344:SF13">
    <property type="entry name" value="PHOSPHATASE RV3661-RELATED"/>
    <property type="match status" value="1"/>
</dbReference>
<dbReference type="NCBIfam" id="TIGR01490">
    <property type="entry name" value="HAD-SF-IB-hyp1"/>
    <property type="match status" value="1"/>
</dbReference>
<dbReference type="Gene3D" id="1.20.1440.100">
    <property type="entry name" value="SG protein - dephosphorylation function"/>
    <property type="match status" value="1"/>
</dbReference>
<proteinExistence type="predicted"/>
<keyword evidence="2 4" id="KW-0378">Hydrolase</keyword>
<organism evidence="4 5">
    <name type="scientific">Marinimicrobium koreense</name>
    <dbReference type="NCBI Taxonomy" id="306545"/>
    <lineage>
        <taxon>Bacteria</taxon>
        <taxon>Pseudomonadati</taxon>
        <taxon>Pseudomonadota</taxon>
        <taxon>Gammaproteobacteria</taxon>
        <taxon>Cellvibrionales</taxon>
        <taxon>Cellvibrionaceae</taxon>
        <taxon>Marinimicrobium</taxon>
    </lineage>
</organism>
<protein>
    <submittedName>
        <fullName evidence="4">HAD superfamily hydrolase (TIGR01490 family)</fullName>
    </submittedName>
</protein>
<dbReference type="InterPro" id="IPR050582">
    <property type="entry name" value="HAD-like_SerB"/>
</dbReference>
<dbReference type="InterPro" id="IPR036412">
    <property type="entry name" value="HAD-like_sf"/>
</dbReference>
<dbReference type="NCBIfam" id="TIGR01488">
    <property type="entry name" value="HAD-SF-IB"/>
    <property type="match status" value="1"/>
</dbReference>
<dbReference type="Gene3D" id="3.40.50.1000">
    <property type="entry name" value="HAD superfamily/HAD-like"/>
    <property type="match status" value="1"/>
</dbReference>
<reference evidence="4 5" key="1">
    <citation type="submission" date="2018-11" db="EMBL/GenBank/DDBJ databases">
        <title>Genomic Encyclopedia of Type Strains, Phase IV (KMG-IV): sequencing the most valuable type-strain genomes for metagenomic binning, comparative biology and taxonomic classification.</title>
        <authorList>
            <person name="Goeker M."/>
        </authorList>
    </citation>
    <scope>NUCLEOTIDE SEQUENCE [LARGE SCALE GENOMIC DNA]</scope>
    <source>
        <strain evidence="4 5">DSM 16974</strain>
    </source>
</reference>
<dbReference type="AlphaFoldDB" id="A0A3N1NIJ4"/>
<evidence type="ECO:0000313" key="5">
    <source>
        <dbReference type="Proteomes" id="UP000273643"/>
    </source>
</evidence>
<comment type="caution">
    <text evidence="4">The sequence shown here is derived from an EMBL/GenBank/DDBJ whole genome shotgun (WGS) entry which is preliminary data.</text>
</comment>
<evidence type="ECO:0000256" key="2">
    <source>
        <dbReference type="ARBA" id="ARBA00022801"/>
    </source>
</evidence>
<dbReference type="InterPro" id="IPR023214">
    <property type="entry name" value="HAD_sf"/>
</dbReference>
<dbReference type="PANTHER" id="PTHR43344">
    <property type="entry name" value="PHOSPHOSERINE PHOSPHATASE"/>
    <property type="match status" value="1"/>
</dbReference>